<evidence type="ECO:0000313" key="2">
    <source>
        <dbReference type="Proteomes" id="UP001141327"/>
    </source>
</evidence>
<protein>
    <submittedName>
        <fullName evidence="1">Uncharacterized protein</fullName>
    </submittedName>
</protein>
<dbReference type="Proteomes" id="UP001141327">
    <property type="component" value="Unassembled WGS sequence"/>
</dbReference>
<name>A0ABQ8U6D4_9EUKA</name>
<dbReference type="EMBL" id="JAPMOS010000251">
    <property type="protein sequence ID" value="KAJ4453528.1"/>
    <property type="molecule type" value="Genomic_DNA"/>
</dbReference>
<evidence type="ECO:0000313" key="1">
    <source>
        <dbReference type="EMBL" id="KAJ4453528.1"/>
    </source>
</evidence>
<sequence>MHIAEENHLSDFQAHFLKEHAQCGKREVFLEFSIALRKMICAISSIETTLHLILATLRHPQLTTLLNLQLRQKVFLRVPISVVGTGRVHSRLPLPRPFTLTEARGCKGFASPSAKKAARTEATSTEVACLPACPGGVAAASAPCRHGVGPALSMCYTHARWYVGSKPPVQAF</sequence>
<keyword evidence="2" id="KW-1185">Reference proteome</keyword>
<reference evidence="1" key="1">
    <citation type="journal article" date="2022" name="bioRxiv">
        <title>Genomics of Preaxostyla Flagellates Illuminates Evolutionary Transitions and the Path Towards Mitochondrial Loss.</title>
        <authorList>
            <person name="Novak L.V.F."/>
            <person name="Treitli S.C."/>
            <person name="Pyrih J."/>
            <person name="Halakuc P."/>
            <person name="Pipaliya S.V."/>
            <person name="Vacek V."/>
            <person name="Brzon O."/>
            <person name="Soukal P."/>
            <person name="Eme L."/>
            <person name="Dacks J.B."/>
            <person name="Karnkowska A."/>
            <person name="Elias M."/>
            <person name="Hampl V."/>
        </authorList>
    </citation>
    <scope>NUCLEOTIDE SEQUENCE</scope>
    <source>
        <strain evidence="1">RCP-MX</strain>
    </source>
</reference>
<comment type="caution">
    <text evidence="1">The sequence shown here is derived from an EMBL/GenBank/DDBJ whole genome shotgun (WGS) entry which is preliminary data.</text>
</comment>
<proteinExistence type="predicted"/>
<organism evidence="1 2">
    <name type="scientific">Paratrimastix pyriformis</name>
    <dbReference type="NCBI Taxonomy" id="342808"/>
    <lineage>
        <taxon>Eukaryota</taxon>
        <taxon>Metamonada</taxon>
        <taxon>Preaxostyla</taxon>
        <taxon>Paratrimastigidae</taxon>
        <taxon>Paratrimastix</taxon>
    </lineage>
</organism>
<gene>
    <name evidence="1" type="ORF">PAPYR_11989</name>
</gene>
<accession>A0ABQ8U6D4</accession>